<protein>
    <submittedName>
        <fullName evidence="3">Uncharacterized protein</fullName>
    </submittedName>
</protein>
<gene>
    <name evidence="3" type="ORF">ASIM_LOCUS7570</name>
</gene>
<proteinExistence type="predicted"/>
<dbReference type="InterPro" id="IPR012340">
    <property type="entry name" value="NA-bd_OB-fold"/>
</dbReference>
<dbReference type="AlphaFoldDB" id="A0A3P6PQJ9"/>
<dbReference type="GO" id="GO:0004824">
    <property type="term" value="F:lysine-tRNA ligase activity"/>
    <property type="evidence" value="ECO:0007669"/>
    <property type="project" value="TreeGrafter"/>
</dbReference>
<dbReference type="GO" id="GO:0006430">
    <property type="term" value="P:lysyl-tRNA aminoacylation"/>
    <property type="evidence" value="ECO:0007669"/>
    <property type="project" value="TreeGrafter"/>
</dbReference>
<accession>A0A3P6PQJ9</accession>
<dbReference type="GO" id="GO:0005829">
    <property type="term" value="C:cytosol"/>
    <property type="evidence" value="ECO:0007669"/>
    <property type="project" value="TreeGrafter"/>
</dbReference>
<evidence type="ECO:0000313" key="3">
    <source>
        <dbReference type="EMBL" id="VDK29495.1"/>
    </source>
</evidence>
<reference evidence="3 4" key="1">
    <citation type="submission" date="2018-11" db="EMBL/GenBank/DDBJ databases">
        <authorList>
            <consortium name="Pathogen Informatics"/>
        </authorList>
    </citation>
    <scope>NUCLEOTIDE SEQUENCE [LARGE SCALE GENOMIC DNA]</scope>
</reference>
<feature type="region of interest" description="Disordered" evidence="2">
    <location>
        <begin position="1"/>
        <end position="37"/>
    </location>
</feature>
<evidence type="ECO:0000256" key="2">
    <source>
        <dbReference type="SAM" id="MobiDB-lite"/>
    </source>
</evidence>
<dbReference type="OrthoDB" id="21243at2759"/>
<dbReference type="GO" id="GO:0017101">
    <property type="term" value="C:aminoacyl-tRNA synthetase multienzyme complex"/>
    <property type="evidence" value="ECO:0007669"/>
    <property type="project" value="TreeGrafter"/>
</dbReference>
<evidence type="ECO:0000313" key="4">
    <source>
        <dbReference type="Proteomes" id="UP000267096"/>
    </source>
</evidence>
<dbReference type="PANTHER" id="PTHR42918">
    <property type="entry name" value="LYSYL-TRNA SYNTHETASE"/>
    <property type="match status" value="1"/>
</dbReference>
<dbReference type="Proteomes" id="UP000267096">
    <property type="component" value="Unassembled WGS sequence"/>
</dbReference>
<sequence length="113" mass="12904">MQKQKEKEQKEAQKAALQMESNKVKITKSADPSDPQEYYKMRVSMIENRRANGDNPFPHKFNVSISITEFVSKYNYLEKDALLEDTVVSVAGTHYFIPSLLPVVLPGNCVYMS</sequence>
<evidence type="ECO:0000256" key="1">
    <source>
        <dbReference type="ARBA" id="ARBA00022741"/>
    </source>
</evidence>
<organism evidence="3 4">
    <name type="scientific">Anisakis simplex</name>
    <name type="common">Herring worm</name>
    <dbReference type="NCBI Taxonomy" id="6269"/>
    <lineage>
        <taxon>Eukaryota</taxon>
        <taxon>Metazoa</taxon>
        <taxon>Ecdysozoa</taxon>
        <taxon>Nematoda</taxon>
        <taxon>Chromadorea</taxon>
        <taxon>Rhabditida</taxon>
        <taxon>Spirurina</taxon>
        <taxon>Ascaridomorpha</taxon>
        <taxon>Ascaridoidea</taxon>
        <taxon>Anisakidae</taxon>
        <taxon>Anisakis</taxon>
        <taxon>Anisakis simplex complex</taxon>
    </lineage>
</organism>
<dbReference type="SUPFAM" id="SSF50249">
    <property type="entry name" value="Nucleic acid-binding proteins"/>
    <property type="match status" value="1"/>
</dbReference>
<dbReference type="PANTHER" id="PTHR42918:SF9">
    <property type="entry name" value="LYSINE--TRNA LIGASE"/>
    <property type="match status" value="1"/>
</dbReference>
<dbReference type="GO" id="GO:0000049">
    <property type="term" value="F:tRNA binding"/>
    <property type="evidence" value="ECO:0007669"/>
    <property type="project" value="TreeGrafter"/>
</dbReference>
<dbReference type="EMBL" id="UYRR01018584">
    <property type="protein sequence ID" value="VDK29495.1"/>
    <property type="molecule type" value="Genomic_DNA"/>
</dbReference>
<keyword evidence="1" id="KW-0547">Nucleotide-binding</keyword>
<keyword evidence="4" id="KW-1185">Reference proteome</keyword>
<name>A0A3P6PQJ9_ANISI</name>
<feature type="compositionally biased region" description="Basic and acidic residues" evidence="2">
    <location>
        <begin position="1"/>
        <end position="13"/>
    </location>
</feature>
<dbReference type="GO" id="GO:0005739">
    <property type="term" value="C:mitochondrion"/>
    <property type="evidence" value="ECO:0007669"/>
    <property type="project" value="TreeGrafter"/>
</dbReference>
<dbReference type="Gene3D" id="2.40.50.140">
    <property type="entry name" value="Nucleic acid-binding proteins"/>
    <property type="match status" value="1"/>
</dbReference>